<reference evidence="1 2" key="1">
    <citation type="journal article" date="2018" name="Front. Plant Sci.">
        <title>Red Clover (Trifolium pratense) and Zigzag Clover (T. medium) - A Picture of Genomic Similarities and Differences.</title>
        <authorList>
            <person name="Dluhosova J."/>
            <person name="Istvanek J."/>
            <person name="Nedelnik J."/>
            <person name="Repkova J."/>
        </authorList>
    </citation>
    <scope>NUCLEOTIDE SEQUENCE [LARGE SCALE GENOMIC DNA]</scope>
    <source>
        <strain evidence="2">cv. 10/8</strain>
        <tissue evidence="1">Leaf</tissue>
    </source>
</reference>
<comment type="caution">
    <text evidence="1">The sequence shown here is derived from an EMBL/GenBank/DDBJ whole genome shotgun (WGS) entry which is preliminary data.</text>
</comment>
<keyword evidence="2" id="KW-1185">Reference proteome</keyword>
<proteinExistence type="predicted"/>
<name>A0A392SSI2_9FABA</name>
<organism evidence="1 2">
    <name type="scientific">Trifolium medium</name>
    <dbReference type="NCBI Taxonomy" id="97028"/>
    <lineage>
        <taxon>Eukaryota</taxon>
        <taxon>Viridiplantae</taxon>
        <taxon>Streptophyta</taxon>
        <taxon>Embryophyta</taxon>
        <taxon>Tracheophyta</taxon>
        <taxon>Spermatophyta</taxon>
        <taxon>Magnoliopsida</taxon>
        <taxon>eudicotyledons</taxon>
        <taxon>Gunneridae</taxon>
        <taxon>Pentapetalae</taxon>
        <taxon>rosids</taxon>
        <taxon>fabids</taxon>
        <taxon>Fabales</taxon>
        <taxon>Fabaceae</taxon>
        <taxon>Papilionoideae</taxon>
        <taxon>50 kb inversion clade</taxon>
        <taxon>NPAAA clade</taxon>
        <taxon>Hologalegina</taxon>
        <taxon>IRL clade</taxon>
        <taxon>Trifolieae</taxon>
        <taxon>Trifolium</taxon>
    </lineage>
</organism>
<feature type="non-terminal residue" evidence="1">
    <location>
        <position position="37"/>
    </location>
</feature>
<dbReference type="AlphaFoldDB" id="A0A392SSI2"/>
<dbReference type="Proteomes" id="UP000265520">
    <property type="component" value="Unassembled WGS sequence"/>
</dbReference>
<accession>A0A392SSI2</accession>
<sequence length="37" mass="4262">MLQTLAPPERDWHYNTSGGRCRLQITDMMPTAKGWAK</sequence>
<evidence type="ECO:0000313" key="2">
    <source>
        <dbReference type="Proteomes" id="UP000265520"/>
    </source>
</evidence>
<protein>
    <submittedName>
        <fullName evidence="1">Uncharacterized protein</fullName>
    </submittedName>
</protein>
<dbReference type="EMBL" id="LXQA010422206">
    <property type="protein sequence ID" value="MCI50806.1"/>
    <property type="molecule type" value="Genomic_DNA"/>
</dbReference>
<evidence type="ECO:0000313" key="1">
    <source>
        <dbReference type="EMBL" id="MCI50806.1"/>
    </source>
</evidence>